<evidence type="ECO:0000256" key="1">
    <source>
        <dbReference type="ARBA" id="ARBA00004323"/>
    </source>
</evidence>
<dbReference type="GO" id="GO:0009247">
    <property type="term" value="P:glycolipid biosynthetic process"/>
    <property type="evidence" value="ECO:0007669"/>
    <property type="project" value="InterPro"/>
</dbReference>
<organism evidence="12 13">
    <name type="scientific">Lymnaea stagnalis</name>
    <name type="common">Great pond snail</name>
    <name type="synonym">Helix stagnalis</name>
    <dbReference type="NCBI Taxonomy" id="6523"/>
    <lineage>
        <taxon>Eukaryota</taxon>
        <taxon>Metazoa</taxon>
        <taxon>Spiralia</taxon>
        <taxon>Lophotrochozoa</taxon>
        <taxon>Mollusca</taxon>
        <taxon>Gastropoda</taxon>
        <taxon>Heterobranchia</taxon>
        <taxon>Euthyneura</taxon>
        <taxon>Panpulmonata</taxon>
        <taxon>Hygrophila</taxon>
        <taxon>Lymnaeoidea</taxon>
        <taxon>Lymnaeidae</taxon>
        <taxon>Lymnaea</taxon>
    </lineage>
</organism>
<proteinExistence type="inferred from homology"/>
<dbReference type="InterPro" id="IPR027417">
    <property type="entry name" value="P-loop_NTPase"/>
</dbReference>
<evidence type="ECO:0000256" key="10">
    <source>
        <dbReference type="SAM" id="MobiDB-lite"/>
    </source>
</evidence>
<dbReference type="PANTHER" id="PTHR14647:SF87">
    <property type="entry name" value="PUTATIVE-RELATED"/>
    <property type="match status" value="1"/>
</dbReference>
<dbReference type="EMBL" id="CAXITT010000772">
    <property type="protein sequence ID" value="CAL1546104.1"/>
    <property type="molecule type" value="Genomic_DNA"/>
</dbReference>
<evidence type="ECO:0000256" key="4">
    <source>
        <dbReference type="ARBA" id="ARBA00022692"/>
    </source>
</evidence>
<gene>
    <name evidence="12" type="ORF">GSLYS_00019481001</name>
</gene>
<dbReference type="InterPro" id="IPR009729">
    <property type="entry name" value="Gal-3-0_sulfotransfrase"/>
</dbReference>
<evidence type="ECO:0000256" key="11">
    <source>
        <dbReference type="SAM" id="Phobius"/>
    </source>
</evidence>
<keyword evidence="4 11" id="KW-0812">Transmembrane</keyword>
<dbReference type="Gene3D" id="3.40.50.300">
    <property type="entry name" value="P-loop containing nucleotide triphosphate hydrolases"/>
    <property type="match status" value="1"/>
</dbReference>
<keyword evidence="3" id="KW-0808">Transferase</keyword>
<dbReference type="GO" id="GO:0001733">
    <property type="term" value="F:galactosylceramide sulfotransferase activity"/>
    <property type="evidence" value="ECO:0007669"/>
    <property type="project" value="InterPro"/>
</dbReference>
<keyword evidence="6 11" id="KW-1133">Transmembrane helix</keyword>
<evidence type="ECO:0000256" key="7">
    <source>
        <dbReference type="ARBA" id="ARBA00023034"/>
    </source>
</evidence>
<feature type="compositionally biased region" description="Basic and acidic residues" evidence="10">
    <location>
        <begin position="204"/>
        <end position="217"/>
    </location>
</feature>
<keyword evidence="5" id="KW-0735">Signal-anchor</keyword>
<feature type="region of interest" description="Disordered" evidence="10">
    <location>
        <begin position="163"/>
        <end position="257"/>
    </location>
</feature>
<reference evidence="12 13" key="1">
    <citation type="submission" date="2024-04" db="EMBL/GenBank/DDBJ databases">
        <authorList>
            <consortium name="Genoscope - CEA"/>
            <person name="William W."/>
        </authorList>
    </citation>
    <scope>NUCLEOTIDE SEQUENCE [LARGE SCALE GENOMIC DNA]</scope>
</reference>
<dbReference type="AlphaFoldDB" id="A0AAV2IGB3"/>
<evidence type="ECO:0000256" key="9">
    <source>
        <dbReference type="ARBA" id="ARBA00023180"/>
    </source>
</evidence>
<evidence type="ECO:0000256" key="2">
    <source>
        <dbReference type="ARBA" id="ARBA00008124"/>
    </source>
</evidence>
<comment type="similarity">
    <text evidence="2">Belongs to the galactose-3-O-sulfotransferase family.</text>
</comment>
<dbReference type="PANTHER" id="PTHR14647">
    <property type="entry name" value="GALACTOSE-3-O-SULFOTRANSFERASE"/>
    <property type="match status" value="1"/>
</dbReference>
<name>A0AAV2IGB3_LYMST</name>
<evidence type="ECO:0000256" key="5">
    <source>
        <dbReference type="ARBA" id="ARBA00022968"/>
    </source>
</evidence>
<accession>A0AAV2IGB3</accession>
<dbReference type="GO" id="GO:0000139">
    <property type="term" value="C:Golgi membrane"/>
    <property type="evidence" value="ECO:0007669"/>
    <property type="project" value="UniProtKB-SubCell"/>
</dbReference>
<evidence type="ECO:0000256" key="8">
    <source>
        <dbReference type="ARBA" id="ARBA00023136"/>
    </source>
</evidence>
<evidence type="ECO:0000313" key="13">
    <source>
        <dbReference type="Proteomes" id="UP001497497"/>
    </source>
</evidence>
<keyword evidence="13" id="KW-1185">Reference proteome</keyword>
<feature type="compositionally biased region" description="Basic and acidic residues" evidence="10">
    <location>
        <begin position="248"/>
        <end position="257"/>
    </location>
</feature>
<comment type="subcellular location">
    <subcellularLocation>
        <location evidence="1">Golgi apparatus membrane</location>
        <topology evidence="1">Single-pass type II membrane protein</topology>
    </subcellularLocation>
</comment>
<feature type="transmembrane region" description="Helical" evidence="11">
    <location>
        <begin position="26"/>
        <end position="45"/>
    </location>
</feature>
<comment type="caution">
    <text evidence="12">The sequence shown here is derived from an EMBL/GenBank/DDBJ whole genome shotgun (WGS) entry which is preliminary data.</text>
</comment>
<keyword evidence="7" id="KW-0333">Golgi apparatus</keyword>
<sequence>MEGLQRTLTGMISKLRSHRKQLYRKSVFVCVVMFIFMAGTFSMTARLPPARESYSPYENTKSYVIKIRNAAPFPVWVDLMTVDSIEGRDIADDTNILKNVAHDEALDMKPGDFYHVDDVQVVNNADLNLRYEDLSLVHQPKVRLAHGQVRLRMKSSLDAQSQQLQAHGQTESRLVRQTESGSDRRLVRHKRSLENSIRSNVRTGSDETGFHRNKDVESVLGNRNSMGHPADGDDNRHMRSRGSPSVNKDSDMHKDQNNKEVQHAVTNTQEIIRSYGAHKNMSRRLWHFHKKNNQSEISPATHQPEIFQGITATVKPQRTSEHYDVVFIKVHKAASTTVHNVMMRFALSRQLDVMLPKRSNIITEMGSLINPDDILPSPPNLKFNMICNHIVYNRGQISNFMKSPDRTVYIGIVREPFEQFVSAFYYYLNTFQRPLLVQIAMDHPRNPIRGFLDNPLKYVDVPKYDYGVTYINNRMSTDFGFPMWNLETDKHRDDFIKKFLKDTAENFDLVLVVDMFEESLVMMRRLLRWKVKDILYIRANTKSEAEKAQNLHFPWKTNVQFSVDDVKNHRLYSPVDHALYDYFKALLVEKIKNQPPDFTGEVKMLKVLLKDVASFCETLEEESLDLQETELLVPGNQWTDGFKVSSQDCRLLKLSELDMIDLARRTQEKKYNS</sequence>
<keyword evidence="8 11" id="KW-0472">Membrane</keyword>
<feature type="compositionally biased region" description="Polar residues" evidence="10">
    <location>
        <begin position="194"/>
        <end position="203"/>
    </location>
</feature>
<dbReference type="Proteomes" id="UP001497497">
    <property type="component" value="Unassembled WGS sequence"/>
</dbReference>
<evidence type="ECO:0000313" key="12">
    <source>
        <dbReference type="EMBL" id="CAL1546104.1"/>
    </source>
</evidence>
<feature type="compositionally biased region" description="Basic and acidic residues" evidence="10">
    <location>
        <begin position="173"/>
        <end position="185"/>
    </location>
</feature>
<protein>
    <submittedName>
        <fullName evidence="12">Uncharacterized protein</fullName>
    </submittedName>
</protein>
<keyword evidence="9" id="KW-0325">Glycoprotein</keyword>
<dbReference type="Pfam" id="PF06990">
    <property type="entry name" value="Gal-3-0_sulfotr"/>
    <property type="match status" value="1"/>
</dbReference>
<evidence type="ECO:0000256" key="3">
    <source>
        <dbReference type="ARBA" id="ARBA00022679"/>
    </source>
</evidence>
<evidence type="ECO:0000256" key="6">
    <source>
        <dbReference type="ARBA" id="ARBA00022989"/>
    </source>
</evidence>